<dbReference type="EMBL" id="GL945481">
    <property type="protein sequence ID" value="EGN98069.1"/>
    <property type="molecule type" value="Genomic_DNA"/>
</dbReference>
<evidence type="ECO:0000313" key="3">
    <source>
        <dbReference type="Proteomes" id="UP000008063"/>
    </source>
</evidence>
<keyword evidence="1" id="KW-0732">Signal</keyword>
<organism evidence="3">
    <name type="scientific">Serpula lacrymans var. lacrymans (strain S7.3)</name>
    <name type="common">Dry rot fungus</name>
    <dbReference type="NCBI Taxonomy" id="936435"/>
    <lineage>
        <taxon>Eukaryota</taxon>
        <taxon>Fungi</taxon>
        <taxon>Dikarya</taxon>
        <taxon>Basidiomycota</taxon>
        <taxon>Agaricomycotina</taxon>
        <taxon>Agaricomycetes</taxon>
        <taxon>Agaricomycetidae</taxon>
        <taxon>Boletales</taxon>
        <taxon>Coniophorineae</taxon>
        <taxon>Serpulaceae</taxon>
        <taxon>Serpula</taxon>
    </lineage>
</organism>
<reference evidence="3" key="1">
    <citation type="journal article" date="2011" name="Science">
        <title>The plant cell wall-decomposing machinery underlies the functional diversity of forest fungi.</title>
        <authorList>
            <person name="Eastwood D.C."/>
            <person name="Floudas D."/>
            <person name="Binder M."/>
            <person name="Majcherczyk A."/>
            <person name="Schneider P."/>
            <person name="Aerts A."/>
            <person name="Asiegbu F.O."/>
            <person name="Baker S.E."/>
            <person name="Barry K."/>
            <person name="Bendiksby M."/>
            <person name="Blumentritt M."/>
            <person name="Coutinho P.M."/>
            <person name="Cullen D."/>
            <person name="de Vries R.P."/>
            <person name="Gathman A."/>
            <person name="Goodell B."/>
            <person name="Henrissat B."/>
            <person name="Ihrmark K."/>
            <person name="Kauserud H."/>
            <person name="Kohler A."/>
            <person name="LaButti K."/>
            <person name="Lapidus A."/>
            <person name="Lavin J.L."/>
            <person name="Lee Y.-H."/>
            <person name="Lindquist E."/>
            <person name="Lilly W."/>
            <person name="Lucas S."/>
            <person name="Morin E."/>
            <person name="Murat C."/>
            <person name="Oguiza J.A."/>
            <person name="Park J."/>
            <person name="Pisabarro A.G."/>
            <person name="Riley R."/>
            <person name="Rosling A."/>
            <person name="Salamov A."/>
            <person name="Schmidt O."/>
            <person name="Schmutz J."/>
            <person name="Skrede I."/>
            <person name="Stenlid J."/>
            <person name="Wiebenga A."/>
            <person name="Xie X."/>
            <person name="Kuees U."/>
            <person name="Hibbett D.S."/>
            <person name="Hoffmeister D."/>
            <person name="Hoegberg N."/>
            <person name="Martin F."/>
            <person name="Grigoriev I.V."/>
            <person name="Watkinson S.C."/>
        </authorList>
    </citation>
    <scope>NUCLEOTIDE SEQUENCE [LARGE SCALE GENOMIC DNA]</scope>
    <source>
        <strain evidence="3">strain S7.3</strain>
    </source>
</reference>
<dbReference type="InParanoid" id="F8Q191"/>
<feature type="signal peptide" evidence="1">
    <location>
        <begin position="1"/>
        <end position="19"/>
    </location>
</feature>
<accession>F8Q191</accession>
<evidence type="ECO:0008006" key="4">
    <source>
        <dbReference type="Google" id="ProtNLM"/>
    </source>
</evidence>
<feature type="chain" id="PRO_5003376870" description="Fungal-type protein kinase domain-containing protein" evidence="1">
    <location>
        <begin position="20"/>
        <end position="135"/>
    </location>
</feature>
<dbReference type="AlphaFoldDB" id="F8Q191"/>
<dbReference type="Proteomes" id="UP000008063">
    <property type="component" value="Unassembled WGS sequence"/>
</dbReference>
<dbReference type="HOGENOM" id="CLU_1887014_0_0_1"/>
<evidence type="ECO:0000313" key="2">
    <source>
        <dbReference type="EMBL" id="EGN98069.1"/>
    </source>
</evidence>
<sequence>MRRWWKWFVVHDLISMLKSLPESTPEDEDSIYLLESCLKGSIDFPRYSKELNILTLDDDGTIYALVLDYIQDLWSDIEAIHSNVAHSNHGTYFMGRVCNYSHIFVDAIQYGAATHNQGKKAKYAYILGRIAVEIQ</sequence>
<dbReference type="OrthoDB" id="2631266at2759"/>
<proteinExistence type="predicted"/>
<keyword evidence="3" id="KW-1185">Reference proteome</keyword>
<evidence type="ECO:0000256" key="1">
    <source>
        <dbReference type="SAM" id="SignalP"/>
    </source>
</evidence>
<protein>
    <recommendedName>
        <fullName evidence="4">Fungal-type protein kinase domain-containing protein</fullName>
    </recommendedName>
</protein>
<gene>
    <name evidence="2" type="ORF">SERLA73DRAFT_153260</name>
</gene>
<name>F8Q191_SERL3</name>